<name>A0A139IMP7_9PEZI</name>
<dbReference type="Proteomes" id="UP000073492">
    <property type="component" value="Unassembled WGS sequence"/>
</dbReference>
<accession>A0A139IMP7</accession>
<organism evidence="1 2">
    <name type="scientific">Pseudocercospora musae</name>
    <dbReference type="NCBI Taxonomy" id="113226"/>
    <lineage>
        <taxon>Eukaryota</taxon>
        <taxon>Fungi</taxon>
        <taxon>Dikarya</taxon>
        <taxon>Ascomycota</taxon>
        <taxon>Pezizomycotina</taxon>
        <taxon>Dothideomycetes</taxon>
        <taxon>Dothideomycetidae</taxon>
        <taxon>Mycosphaerellales</taxon>
        <taxon>Mycosphaerellaceae</taxon>
        <taxon>Pseudocercospora</taxon>
    </lineage>
</organism>
<dbReference type="OrthoDB" id="16079at2759"/>
<evidence type="ECO:0000313" key="2">
    <source>
        <dbReference type="Proteomes" id="UP000073492"/>
    </source>
</evidence>
<dbReference type="EMBL" id="LFZO01000045">
    <property type="protein sequence ID" value="KXT16033.1"/>
    <property type="molecule type" value="Genomic_DNA"/>
</dbReference>
<gene>
    <name evidence="1" type="ORF">AC579_7137</name>
</gene>
<comment type="caution">
    <text evidence="1">The sequence shown here is derived from an EMBL/GenBank/DDBJ whole genome shotgun (WGS) entry which is preliminary data.</text>
</comment>
<dbReference type="Gene3D" id="1.10.8.100">
    <property type="entry name" value="Ribosomal RNA adenine dimethylase-like, domain 2"/>
    <property type="match status" value="1"/>
</dbReference>
<evidence type="ECO:0000313" key="1">
    <source>
        <dbReference type="EMBL" id="KXT16033.1"/>
    </source>
</evidence>
<sequence length="662" mass="75365">MFSLHLHLHRHRHLHLLVHFIVSHPSVRALLHLPALFMGRKAVKTVLDPTKSLSEQLSRLFPPQRRTPSSWKGRSYRSDVVGEELCNDVIKYIAPTLEPYKGCTVVDINPGSCLWSDKLHRFLNPKCHLLMEPDEEYVEPFIKPLLQKPGSTYVHTSLSGINSRDYIQNWNELFADGSLIGRNRLHQDDPNLRRVDTSLLITGSLVRRNDLTFVQKKYINPQLSLLNAAWSSLQNGVFHQAGLVRMLWWLAEPDKIALLPHVSNYKLFASAALGLSCNTNEVVAMKSSREYKDESEKVDIRSRYSGISAESSARVQERMADRGIIVPEGREVHQREPVKEDTQTQWNSPLAVKYHTLPEFEAEFEELSERVNKHIEIKTGKKISPSHRPALQRLVDSMRYPQVHGAISEHRSRVSMYAKKYRVARSKTTGVASRFGPKTEERVGPAELSMALCADSFLHMINLEVHYKFLEENGVDVSAFKPKLASLLQQIDEWSRCGSGATQLADTCRLWEDVIDFEAPTPILITDRRQYEALRAKPEDFYPAANVCMLDITPNELDMAVSGVADRNEVANLCRYLLKIMFSLKSRSVTSALDRIAPSAAKDLIPMVPAITDPRRGGRLDPANLKVRQLTDEMLEGLAKAWVEWPFKPEMHEMPLELFDED</sequence>
<protein>
    <submittedName>
        <fullName evidence="1">Uncharacterized protein</fullName>
    </submittedName>
</protein>
<dbReference type="AlphaFoldDB" id="A0A139IMP7"/>
<reference evidence="1 2" key="1">
    <citation type="submission" date="2015-07" db="EMBL/GenBank/DDBJ databases">
        <title>Comparative genomics of the Sigatoka disease complex on banana suggests a link between parallel evolutionary changes in Pseudocercospora fijiensis and Pseudocercospora eumusae and increased virulence on the banana host.</title>
        <authorList>
            <person name="Chang T.-C."/>
            <person name="Salvucci A."/>
            <person name="Crous P.W."/>
            <person name="Stergiopoulos I."/>
        </authorList>
    </citation>
    <scope>NUCLEOTIDE SEQUENCE [LARGE SCALE GENOMIC DNA]</scope>
    <source>
        <strain evidence="1 2">CBS 116634</strain>
    </source>
</reference>
<dbReference type="Gene3D" id="3.40.50.150">
    <property type="entry name" value="Vaccinia Virus protein VP39"/>
    <property type="match status" value="1"/>
</dbReference>
<dbReference type="InterPro" id="IPR029063">
    <property type="entry name" value="SAM-dependent_MTases_sf"/>
</dbReference>
<proteinExistence type="predicted"/>
<dbReference type="InterPro" id="IPR023165">
    <property type="entry name" value="rRNA_Ade_diMease-like_C"/>
</dbReference>
<keyword evidence="2" id="KW-1185">Reference proteome</keyword>